<organism evidence="3 4">
    <name type="scientific">Sphingomonas gilva</name>
    <dbReference type="NCBI Taxonomy" id="2305907"/>
    <lineage>
        <taxon>Bacteria</taxon>
        <taxon>Pseudomonadati</taxon>
        <taxon>Pseudomonadota</taxon>
        <taxon>Alphaproteobacteria</taxon>
        <taxon>Sphingomonadales</taxon>
        <taxon>Sphingomonadaceae</taxon>
        <taxon>Sphingomonas</taxon>
    </lineage>
</organism>
<protein>
    <submittedName>
        <fullName evidence="3">Thioesterase family protein</fullName>
    </submittedName>
</protein>
<dbReference type="InterPro" id="IPR049449">
    <property type="entry name" value="TesB_ACOT8-like_N"/>
</dbReference>
<comment type="caution">
    <text evidence="3">The sequence shown here is derived from an EMBL/GenBank/DDBJ whole genome shotgun (WGS) entry which is preliminary data.</text>
</comment>
<dbReference type="InterPro" id="IPR042171">
    <property type="entry name" value="Acyl-CoA_hotdog"/>
</dbReference>
<dbReference type="EMBL" id="QWLV01000011">
    <property type="protein sequence ID" value="RHW16278.1"/>
    <property type="molecule type" value="Genomic_DNA"/>
</dbReference>
<evidence type="ECO:0000259" key="2">
    <source>
        <dbReference type="Pfam" id="PF20789"/>
    </source>
</evidence>
<gene>
    <name evidence="3" type="ORF">D1610_16375</name>
</gene>
<dbReference type="Gene3D" id="2.40.160.210">
    <property type="entry name" value="Acyl-CoA thioesterase, double hotdog domain"/>
    <property type="match status" value="1"/>
</dbReference>
<keyword evidence="4" id="KW-1185">Reference proteome</keyword>
<proteinExistence type="predicted"/>
<feature type="domain" description="Acyl-CoA thioesterase-like C-terminal" evidence="2">
    <location>
        <begin position="130"/>
        <end position="254"/>
    </location>
</feature>
<evidence type="ECO:0000313" key="4">
    <source>
        <dbReference type="Proteomes" id="UP000266693"/>
    </source>
</evidence>
<dbReference type="Proteomes" id="UP000266693">
    <property type="component" value="Unassembled WGS sequence"/>
</dbReference>
<accession>A0A396RJF7</accession>
<name>A0A396RJF7_9SPHN</name>
<evidence type="ECO:0000259" key="1">
    <source>
        <dbReference type="Pfam" id="PF13622"/>
    </source>
</evidence>
<sequence>MTSLPEILAAATPMENGLRMEIPASWMQGRTAYGGVSSAMALHAAQQLTPDLPPLRSAQVSFVGPLAGGVDVTARLLRRGKNAAWVQADVTSEAGLGLAATFVFVRDMESKVAHKEAPAPDFPLPDPDTVTYKGPKDFFIHNFELVDDRSDARGKSEWLRWVRLDEREGLDPMVHLIAVADALPPAAFKLIGGPAPVSSMTWLCNLLTPEPRTRDGWWLLRAVSEYAANGCSSQTMAIWNADGEPIATQMQSVALFV</sequence>
<dbReference type="Pfam" id="PF13622">
    <property type="entry name" value="4HBT_3"/>
    <property type="match status" value="1"/>
</dbReference>
<reference evidence="3 4" key="1">
    <citation type="submission" date="2018-08" db="EMBL/GenBank/DDBJ databases">
        <title>The multiple taxonomic identification of Sphingomonas gilva.</title>
        <authorList>
            <person name="Zhu D."/>
            <person name="Zheng S."/>
        </authorList>
    </citation>
    <scope>NUCLEOTIDE SEQUENCE [LARGE SCALE GENOMIC DNA]</scope>
    <source>
        <strain evidence="3 4">ZDH117</strain>
    </source>
</reference>
<feature type="domain" description="Acyl-CoA thioesterase-like N-terminal HotDog" evidence="1">
    <location>
        <begin position="23"/>
        <end position="104"/>
    </location>
</feature>
<dbReference type="OrthoDB" id="7059210at2"/>
<dbReference type="RefSeq" id="WP_118865283.1">
    <property type="nucleotide sequence ID" value="NZ_QWLV01000011.1"/>
</dbReference>
<dbReference type="SUPFAM" id="SSF54637">
    <property type="entry name" value="Thioesterase/thiol ester dehydrase-isomerase"/>
    <property type="match status" value="2"/>
</dbReference>
<evidence type="ECO:0000313" key="3">
    <source>
        <dbReference type="EMBL" id="RHW16278.1"/>
    </source>
</evidence>
<dbReference type="Pfam" id="PF20789">
    <property type="entry name" value="4HBT_3C"/>
    <property type="match status" value="1"/>
</dbReference>
<dbReference type="InterPro" id="IPR029069">
    <property type="entry name" value="HotDog_dom_sf"/>
</dbReference>
<dbReference type="InterPro" id="IPR049450">
    <property type="entry name" value="ACOT8-like_C"/>
</dbReference>
<dbReference type="AlphaFoldDB" id="A0A396RJF7"/>